<evidence type="ECO:0000256" key="1">
    <source>
        <dbReference type="SAM" id="Phobius"/>
    </source>
</evidence>
<organism evidence="2 3">
    <name type="scientific">Aspergillus taichungensis</name>
    <dbReference type="NCBI Taxonomy" id="482145"/>
    <lineage>
        <taxon>Eukaryota</taxon>
        <taxon>Fungi</taxon>
        <taxon>Dikarya</taxon>
        <taxon>Ascomycota</taxon>
        <taxon>Pezizomycotina</taxon>
        <taxon>Eurotiomycetes</taxon>
        <taxon>Eurotiomycetidae</taxon>
        <taxon>Eurotiales</taxon>
        <taxon>Aspergillaceae</taxon>
        <taxon>Aspergillus</taxon>
        <taxon>Aspergillus subgen. Circumdati</taxon>
    </lineage>
</organism>
<evidence type="ECO:0000313" key="2">
    <source>
        <dbReference type="EMBL" id="PLN81708.1"/>
    </source>
</evidence>
<sequence>MENDSEPMKLFSSGAGPAAFFLVPTSSVPKPMCPRLGCCLRGSQVDLLCVCSLRFLSLYFLFYLNSLLGFFCLDSILSSLRSCFRVRAVVIPEGFPTSMRTQGKQG</sequence>
<dbReference type="AlphaFoldDB" id="A0A2J5HWB6"/>
<feature type="transmembrane region" description="Helical" evidence="1">
    <location>
        <begin position="53"/>
        <end position="77"/>
    </location>
</feature>
<dbReference type="EMBL" id="KZ559534">
    <property type="protein sequence ID" value="PLN81708.1"/>
    <property type="molecule type" value="Genomic_DNA"/>
</dbReference>
<proteinExistence type="predicted"/>
<accession>A0A2J5HWB6</accession>
<keyword evidence="1" id="KW-1133">Transmembrane helix</keyword>
<reference evidence="3" key="1">
    <citation type="submission" date="2017-12" db="EMBL/GenBank/DDBJ databases">
        <authorList>
            <consortium name="DOE Joint Genome Institute"/>
            <person name="Mondo S.J."/>
            <person name="Kjaerbolling I."/>
            <person name="Vesth T.C."/>
            <person name="Frisvad J.C."/>
            <person name="Nybo J.L."/>
            <person name="Theobald S."/>
            <person name="Kuo A."/>
            <person name="Bowyer P."/>
            <person name="Matsuda Y."/>
            <person name="Lyhne E.K."/>
            <person name="Kogle M.E."/>
            <person name="Clum A."/>
            <person name="Lipzen A."/>
            <person name="Salamov A."/>
            <person name="Ngan C.Y."/>
            <person name="Daum C."/>
            <person name="Chiniquy J."/>
            <person name="Barry K."/>
            <person name="LaButti K."/>
            <person name="Haridas S."/>
            <person name="Simmons B.A."/>
            <person name="Magnuson J.K."/>
            <person name="Mortensen U.H."/>
            <person name="Larsen T.O."/>
            <person name="Grigoriev I.V."/>
            <person name="Baker S.E."/>
            <person name="Andersen M.R."/>
            <person name="Nordberg H.P."/>
            <person name="Cantor M.N."/>
            <person name="Hua S.X."/>
        </authorList>
    </citation>
    <scope>NUCLEOTIDE SEQUENCE [LARGE SCALE GENOMIC DNA]</scope>
    <source>
        <strain evidence="3">IBT 19404</strain>
    </source>
</reference>
<name>A0A2J5HWB6_9EURO</name>
<keyword evidence="1" id="KW-0472">Membrane</keyword>
<evidence type="ECO:0000313" key="3">
    <source>
        <dbReference type="Proteomes" id="UP000235023"/>
    </source>
</evidence>
<dbReference type="Proteomes" id="UP000235023">
    <property type="component" value="Unassembled WGS sequence"/>
</dbReference>
<gene>
    <name evidence="2" type="ORF">BDW42DRAFT_168486</name>
</gene>
<keyword evidence="3" id="KW-1185">Reference proteome</keyword>
<keyword evidence="1" id="KW-0812">Transmembrane</keyword>
<protein>
    <submittedName>
        <fullName evidence="2">Uncharacterized protein</fullName>
    </submittedName>
</protein>